<dbReference type="Pfam" id="PF02786">
    <property type="entry name" value="CPSase_L_D2"/>
    <property type="match status" value="1"/>
</dbReference>
<dbReference type="GO" id="GO:0016874">
    <property type="term" value="F:ligase activity"/>
    <property type="evidence" value="ECO:0007669"/>
    <property type="project" value="UniProtKB-KW"/>
</dbReference>
<dbReference type="PROSITE" id="PS50975">
    <property type="entry name" value="ATP_GRASP"/>
    <property type="match status" value="1"/>
</dbReference>
<dbReference type="Pfam" id="PF00289">
    <property type="entry name" value="Biotin_carb_N"/>
    <property type="match status" value="1"/>
</dbReference>
<feature type="domain" description="Biotin carboxylation" evidence="10">
    <location>
        <begin position="1"/>
        <end position="443"/>
    </location>
</feature>
<sequence>MRKVLIANRGEIAVRVARACRDAGLTSVAVYARPDRDAPHVRMADTAYALGGDGPADSYLDIGKVLRAADDSGADAIHPGYGFLSERADFAQAVIDRGLTWIGPPPAAIRLLGDKATARELARRAGLPPAPGSTDPVRDAAEVATFARRHGLPIAIKAVLGGGGRGMKVAWTADEITQRYESAVREAEAAFGDGRCVVERYLERARHIETQCLADRHGNVVVVSTRDCTLQRRHQKLVEEAPAPFLTPDQQDRLYRASKAILREADYVGAGTCEFLLTPDGGLAFLEVNTRLQVEHPVSEEVTGLDLVREQFRIADGEPLGYSDPPVRGHSIEFRINCEDPGQGFLPVPGTVRAFRIPAGPGVRVDAGVEAGSVIGAEWDSLLAKLVVTAADRGEALRRAARALDEFTVEGLATTLPFHRAVVAHPDFRAEPMRVHTRWIETGFDGVIPPFPGATGDQPAPSSWETVVVEVDRQRIEIALPDGLGARRPVSAAPARRPATRRPGAASGDVLTAPMNGTVVQVAVTDGQQVQAGDLVAVLEAMKMEQPVSAHKSGAVATLAIAEGRQVAAGTALCEIRS</sequence>
<evidence type="ECO:0000259" key="9">
    <source>
        <dbReference type="PROSITE" id="PS50975"/>
    </source>
</evidence>
<dbReference type="GO" id="GO:0046872">
    <property type="term" value="F:metal ion binding"/>
    <property type="evidence" value="ECO:0007669"/>
    <property type="project" value="InterPro"/>
</dbReference>
<dbReference type="FunFam" id="2.40.50.100:FF:000003">
    <property type="entry name" value="Acetyl-CoA carboxylase biotin carboxyl carrier protein"/>
    <property type="match status" value="1"/>
</dbReference>
<evidence type="ECO:0000313" key="11">
    <source>
        <dbReference type="EMBL" id="AEE65470.1"/>
    </source>
</evidence>
<evidence type="ECO:0000256" key="7">
    <source>
        <dbReference type="SAM" id="MobiDB-lite"/>
    </source>
</evidence>
<evidence type="ECO:0000256" key="3">
    <source>
        <dbReference type="ARBA" id="ARBA00022741"/>
    </source>
</evidence>
<dbReference type="CDD" id="cd06850">
    <property type="entry name" value="biotinyl_domain"/>
    <property type="match status" value="1"/>
</dbReference>
<dbReference type="InterPro" id="IPR011761">
    <property type="entry name" value="ATP-grasp"/>
</dbReference>
<dbReference type="InterPro" id="IPR016185">
    <property type="entry name" value="PreATP-grasp_dom_sf"/>
</dbReference>
<dbReference type="Pfam" id="PF00364">
    <property type="entry name" value="Biotin_lipoyl"/>
    <property type="match status" value="1"/>
</dbReference>
<dbReference type="GO" id="GO:0005524">
    <property type="term" value="F:ATP binding"/>
    <property type="evidence" value="ECO:0007669"/>
    <property type="project" value="UniProtKB-UniRule"/>
</dbReference>
<feature type="compositionally biased region" description="Low complexity" evidence="7">
    <location>
        <begin position="488"/>
        <end position="506"/>
    </location>
</feature>
<evidence type="ECO:0000256" key="6">
    <source>
        <dbReference type="PROSITE-ProRule" id="PRU00409"/>
    </source>
</evidence>
<dbReference type="InterPro" id="IPR011764">
    <property type="entry name" value="Biotin_carboxylation_dom"/>
</dbReference>
<dbReference type="PANTHER" id="PTHR18866">
    <property type="entry name" value="CARBOXYLASE:PYRUVATE/ACETYL-COA/PROPIONYL-COA CARBOXYLASE"/>
    <property type="match status" value="1"/>
</dbReference>
<dbReference type="InterPro" id="IPR005481">
    <property type="entry name" value="BC-like_N"/>
</dbReference>
<dbReference type="InterPro" id="IPR050856">
    <property type="entry name" value="Biotin_carboxylase_complex"/>
</dbReference>
<dbReference type="EMBL" id="HM193369">
    <property type="protein sequence ID" value="AEE65470.1"/>
    <property type="molecule type" value="Genomic_DNA"/>
</dbReference>
<name>F6K0W7_9BACT</name>
<evidence type="ECO:0000256" key="4">
    <source>
        <dbReference type="ARBA" id="ARBA00022840"/>
    </source>
</evidence>
<dbReference type="PROSITE" id="PS50968">
    <property type="entry name" value="BIOTINYL_LIPOYL"/>
    <property type="match status" value="1"/>
</dbReference>
<evidence type="ECO:0000256" key="5">
    <source>
        <dbReference type="ARBA" id="ARBA00023267"/>
    </source>
</evidence>
<dbReference type="SUPFAM" id="SSF51246">
    <property type="entry name" value="Rudiment single hybrid motif"/>
    <property type="match status" value="1"/>
</dbReference>
<evidence type="ECO:0000259" key="8">
    <source>
        <dbReference type="PROSITE" id="PS50968"/>
    </source>
</evidence>
<dbReference type="SUPFAM" id="SSF52440">
    <property type="entry name" value="PreATP-grasp domain"/>
    <property type="match status" value="1"/>
</dbReference>
<accession>F6K0W7</accession>
<evidence type="ECO:0000256" key="1">
    <source>
        <dbReference type="ARBA" id="ARBA00001953"/>
    </source>
</evidence>
<dbReference type="Gene3D" id="2.40.50.100">
    <property type="match status" value="1"/>
</dbReference>
<keyword evidence="4 6" id="KW-0067">ATP-binding</keyword>
<dbReference type="InterPro" id="IPR005479">
    <property type="entry name" value="CPAse_ATP-bd"/>
</dbReference>
<keyword evidence="3 6" id="KW-0547">Nucleotide-binding</keyword>
<dbReference type="SUPFAM" id="SSF56059">
    <property type="entry name" value="Glutathione synthetase ATP-binding domain-like"/>
    <property type="match status" value="1"/>
</dbReference>
<dbReference type="SMART" id="SM00878">
    <property type="entry name" value="Biotin_carb_C"/>
    <property type="match status" value="1"/>
</dbReference>
<dbReference type="Pfam" id="PF02785">
    <property type="entry name" value="Biotin_carb_C"/>
    <property type="match status" value="1"/>
</dbReference>
<dbReference type="SUPFAM" id="SSF51230">
    <property type="entry name" value="Single hybrid motif"/>
    <property type="match status" value="1"/>
</dbReference>
<keyword evidence="5" id="KW-0092">Biotin</keyword>
<evidence type="ECO:0000256" key="2">
    <source>
        <dbReference type="ARBA" id="ARBA00022598"/>
    </source>
</evidence>
<dbReference type="Gene3D" id="3.30.470.20">
    <property type="entry name" value="ATP-grasp fold, B domain"/>
    <property type="match status" value="1"/>
</dbReference>
<dbReference type="PROSITE" id="PS00867">
    <property type="entry name" value="CPSASE_2"/>
    <property type="match status" value="1"/>
</dbReference>
<dbReference type="InterPro" id="IPR011054">
    <property type="entry name" value="Rudment_hybrid_motif"/>
</dbReference>
<dbReference type="FunFam" id="3.30.1490.20:FF:000003">
    <property type="entry name" value="acetyl-CoA carboxylase isoform X1"/>
    <property type="match status" value="1"/>
</dbReference>
<dbReference type="PANTHER" id="PTHR18866:SF33">
    <property type="entry name" value="METHYLCROTONOYL-COA CARBOXYLASE SUBUNIT ALPHA, MITOCHONDRIAL-RELATED"/>
    <property type="match status" value="1"/>
</dbReference>
<dbReference type="PROSITE" id="PS50979">
    <property type="entry name" value="BC"/>
    <property type="match status" value="1"/>
</dbReference>
<dbReference type="InterPro" id="IPR001882">
    <property type="entry name" value="Biotin_BS"/>
</dbReference>
<feature type="domain" description="ATP-grasp" evidence="9">
    <location>
        <begin position="119"/>
        <end position="316"/>
    </location>
</feature>
<organism evidence="11">
    <name type="scientific">uncultured bacterium BAC AB649/1850</name>
    <dbReference type="NCBI Taxonomy" id="1037453"/>
    <lineage>
        <taxon>Bacteria</taxon>
        <taxon>environmental samples</taxon>
    </lineage>
</organism>
<evidence type="ECO:0000259" key="10">
    <source>
        <dbReference type="PROSITE" id="PS50979"/>
    </source>
</evidence>
<comment type="cofactor">
    <cofactor evidence="1">
        <name>biotin</name>
        <dbReference type="ChEBI" id="CHEBI:57586"/>
    </cofactor>
</comment>
<feature type="domain" description="Lipoyl-binding" evidence="8">
    <location>
        <begin position="500"/>
        <end position="577"/>
    </location>
</feature>
<dbReference type="FunFam" id="3.40.50.20:FF:000010">
    <property type="entry name" value="Propionyl-CoA carboxylase subunit alpha"/>
    <property type="match status" value="1"/>
</dbReference>
<protein>
    <submittedName>
        <fullName evidence="11">Carboxylase, alpha subunit</fullName>
    </submittedName>
</protein>
<proteinExistence type="predicted"/>
<dbReference type="InterPro" id="IPR011053">
    <property type="entry name" value="Single_hybrid_motif"/>
</dbReference>
<dbReference type="InterPro" id="IPR005482">
    <property type="entry name" value="Biotin_COase_C"/>
</dbReference>
<reference evidence="11" key="1">
    <citation type="submission" date="2010-05" db="EMBL/GenBank/DDBJ databases">
        <title>Fluostatin gene cluster.</title>
        <authorList>
            <person name="Feng Z."/>
            <person name="Brady S.F."/>
        </authorList>
    </citation>
    <scope>NUCLEOTIDE SEQUENCE</scope>
</reference>
<keyword evidence="2" id="KW-0436">Ligase</keyword>
<dbReference type="PROSITE" id="PS00188">
    <property type="entry name" value="BIOTIN"/>
    <property type="match status" value="1"/>
</dbReference>
<dbReference type="AlphaFoldDB" id="F6K0W7"/>
<feature type="region of interest" description="Disordered" evidence="7">
    <location>
        <begin position="488"/>
        <end position="510"/>
    </location>
</feature>
<dbReference type="InterPro" id="IPR000089">
    <property type="entry name" value="Biotin_lipoyl"/>
</dbReference>